<dbReference type="Gene3D" id="3.30.160.70">
    <property type="entry name" value="Methylated DNA-protein cysteine methyltransferase domain"/>
    <property type="match status" value="1"/>
</dbReference>
<dbReference type="PANTHER" id="PTHR10815">
    <property type="entry name" value="METHYLATED-DNA--PROTEIN-CYSTEINE METHYLTRANSFERASE"/>
    <property type="match status" value="1"/>
</dbReference>
<dbReference type="SUPFAM" id="SSF46767">
    <property type="entry name" value="Methylated DNA-protein cysteine methyltransferase, C-terminal domain"/>
    <property type="match status" value="1"/>
</dbReference>
<sequence length="162" mass="18051">MTEYAHFLSPFGCLRVEGSEDGISLVQMVSTKPCPTGPIPAVLKPCIQQLAEYFRGDRDGFNLKLDFGDAPPFHRAVWNELLKIPYGHTTTYQAIAENLGDKKAVRAVGQANRHNPIAIIVPCHRCIAKSGELQGYFYGLDMKRQLLELENPLSFARQGSLF</sequence>
<proteinExistence type="inferred from homology"/>
<comment type="caution">
    <text evidence="11">The sequence shown here is derived from an EMBL/GenBank/DDBJ whole genome shotgun (WGS) entry which is preliminary data.</text>
</comment>
<organism evidence="11 12">
    <name type="scientific">Phaeodactylibacter xiamenensis</name>
    <dbReference type="NCBI Taxonomy" id="1524460"/>
    <lineage>
        <taxon>Bacteria</taxon>
        <taxon>Pseudomonadati</taxon>
        <taxon>Bacteroidota</taxon>
        <taxon>Saprospiria</taxon>
        <taxon>Saprospirales</taxon>
        <taxon>Haliscomenobacteraceae</taxon>
        <taxon>Phaeodactylibacter</taxon>
    </lineage>
</organism>
<keyword evidence="4 11" id="KW-0489">Methyltransferase</keyword>
<dbReference type="CDD" id="cd06445">
    <property type="entry name" value="ATase"/>
    <property type="match status" value="1"/>
</dbReference>
<comment type="catalytic activity">
    <reaction evidence="8">
        <text>a 6-O-methyl-2'-deoxyguanosine in DNA + L-cysteinyl-[protein] = S-methyl-L-cysteinyl-[protein] + a 2'-deoxyguanosine in DNA</text>
        <dbReference type="Rhea" id="RHEA:24000"/>
        <dbReference type="Rhea" id="RHEA-COMP:10131"/>
        <dbReference type="Rhea" id="RHEA-COMP:10132"/>
        <dbReference type="Rhea" id="RHEA-COMP:11367"/>
        <dbReference type="Rhea" id="RHEA-COMP:11368"/>
        <dbReference type="ChEBI" id="CHEBI:29950"/>
        <dbReference type="ChEBI" id="CHEBI:82612"/>
        <dbReference type="ChEBI" id="CHEBI:85445"/>
        <dbReference type="ChEBI" id="CHEBI:85448"/>
        <dbReference type="EC" id="2.1.1.63"/>
    </reaction>
</comment>
<evidence type="ECO:0000256" key="4">
    <source>
        <dbReference type="ARBA" id="ARBA00022603"/>
    </source>
</evidence>
<evidence type="ECO:0000259" key="10">
    <source>
        <dbReference type="Pfam" id="PF02870"/>
    </source>
</evidence>
<keyword evidence="12" id="KW-1185">Reference proteome</keyword>
<evidence type="ECO:0000256" key="5">
    <source>
        <dbReference type="ARBA" id="ARBA00022679"/>
    </source>
</evidence>
<dbReference type="STRING" id="1524460.IX84_06445"/>
<dbReference type="FunFam" id="1.10.10.10:FF:000214">
    <property type="entry name" value="Methylated-DNA--protein-cysteine methyltransferase"/>
    <property type="match status" value="1"/>
</dbReference>
<dbReference type="RefSeq" id="WP_044217624.1">
    <property type="nucleotide sequence ID" value="NZ_CAKZLC010000051.1"/>
</dbReference>
<evidence type="ECO:0000313" key="11">
    <source>
        <dbReference type="EMBL" id="KGE88780.1"/>
    </source>
</evidence>
<evidence type="ECO:0000256" key="8">
    <source>
        <dbReference type="ARBA" id="ARBA00049348"/>
    </source>
</evidence>
<evidence type="ECO:0000256" key="2">
    <source>
        <dbReference type="ARBA" id="ARBA00008711"/>
    </source>
</evidence>
<dbReference type="EC" id="2.1.1.63" evidence="3"/>
<dbReference type="InterPro" id="IPR036631">
    <property type="entry name" value="MGMT_N_sf"/>
</dbReference>
<dbReference type="GO" id="GO:0032259">
    <property type="term" value="P:methylation"/>
    <property type="evidence" value="ECO:0007669"/>
    <property type="project" value="UniProtKB-KW"/>
</dbReference>
<dbReference type="InterPro" id="IPR036217">
    <property type="entry name" value="MethylDNA_cys_MeTrfase_DNAb"/>
</dbReference>
<evidence type="ECO:0000256" key="7">
    <source>
        <dbReference type="ARBA" id="ARBA00023204"/>
    </source>
</evidence>
<evidence type="ECO:0000256" key="1">
    <source>
        <dbReference type="ARBA" id="ARBA00001286"/>
    </source>
</evidence>
<name>A0A098S9J6_9BACT</name>
<comment type="similarity">
    <text evidence="2">Belongs to the MGMT family.</text>
</comment>
<reference evidence="11 12" key="1">
    <citation type="journal article" date="2014" name="Int. J. Syst. Evol. Microbiol.">
        <title>Phaeodactylibacter xiamenensis gen. nov., sp. nov., a member of the family Saprospiraceae isolated from the marine alga Phaeodactylum tricornutum.</title>
        <authorList>
            <person name="Chen Z.Jr."/>
            <person name="Lei X."/>
            <person name="Lai Q."/>
            <person name="Li Y."/>
            <person name="Zhang B."/>
            <person name="Zhang J."/>
            <person name="Zhang H."/>
            <person name="Yang L."/>
            <person name="Zheng W."/>
            <person name="Tian Y."/>
            <person name="Yu Z."/>
            <person name="Xu H.Jr."/>
            <person name="Zheng T."/>
        </authorList>
    </citation>
    <scope>NUCLEOTIDE SEQUENCE [LARGE SCALE GENOMIC DNA]</scope>
    <source>
        <strain evidence="11 12">KD52</strain>
    </source>
</reference>
<dbReference type="PANTHER" id="PTHR10815:SF13">
    <property type="entry name" value="METHYLATED-DNA--PROTEIN-CYSTEINE METHYLTRANSFERASE"/>
    <property type="match status" value="1"/>
</dbReference>
<dbReference type="InterPro" id="IPR036388">
    <property type="entry name" value="WH-like_DNA-bd_sf"/>
</dbReference>
<keyword evidence="5 11" id="KW-0808">Transferase</keyword>
<feature type="domain" description="Methylguanine DNA methyltransferase ribonuclease-like" evidence="10">
    <location>
        <begin position="5"/>
        <end position="67"/>
    </location>
</feature>
<keyword evidence="6" id="KW-0227">DNA damage</keyword>
<dbReference type="SUPFAM" id="SSF53155">
    <property type="entry name" value="Methylated DNA-protein cysteine methyltransferase domain"/>
    <property type="match status" value="1"/>
</dbReference>
<comment type="catalytic activity">
    <reaction evidence="1">
        <text>a 4-O-methyl-thymidine in DNA + L-cysteinyl-[protein] = a thymidine in DNA + S-methyl-L-cysteinyl-[protein]</text>
        <dbReference type="Rhea" id="RHEA:53428"/>
        <dbReference type="Rhea" id="RHEA-COMP:10131"/>
        <dbReference type="Rhea" id="RHEA-COMP:10132"/>
        <dbReference type="Rhea" id="RHEA-COMP:13555"/>
        <dbReference type="Rhea" id="RHEA-COMP:13556"/>
        <dbReference type="ChEBI" id="CHEBI:29950"/>
        <dbReference type="ChEBI" id="CHEBI:82612"/>
        <dbReference type="ChEBI" id="CHEBI:137386"/>
        <dbReference type="ChEBI" id="CHEBI:137387"/>
        <dbReference type="EC" id="2.1.1.63"/>
    </reaction>
</comment>
<dbReference type="Pfam" id="PF01035">
    <property type="entry name" value="DNA_binding_1"/>
    <property type="match status" value="1"/>
</dbReference>
<dbReference type="GO" id="GO:0003908">
    <property type="term" value="F:methylated-DNA-[protein]-cysteine S-methyltransferase activity"/>
    <property type="evidence" value="ECO:0007669"/>
    <property type="project" value="UniProtKB-EC"/>
</dbReference>
<protein>
    <recommendedName>
        <fullName evidence="3">methylated-DNA--[protein]-cysteine S-methyltransferase</fullName>
        <ecNumber evidence="3">2.1.1.63</ecNumber>
    </recommendedName>
</protein>
<evidence type="ECO:0000259" key="9">
    <source>
        <dbReference type="Pfam" id="PF01035"/>
    </source>
</evidence>
<evidence type="ECO:0000256" key="6">
    <source>
        <dbReference type="ARBA" id="ARBA00022763"/>
    </source>
</evidence>
<dbReference type="EMBL" id="JPOS01000016">
    <property type="protein sequence ID" value="KGE88780.1"/>
    <property type="molecule type" value="Genomic_DNA"/>
</dbReference>
<dbReference type="GO" id="GO:0006281">
    <property type="term" value="P:DNA repair"/>
    <property type="evidence" value="ECO:0007669"/>
    <property type="project" value="UniProtKB-KW"/>
</dbReference>
<dbReference type="InterPro" id="IPR014048">
    <property type="entry name" value="MethylDNA_cys_MeTrfase_DNA-bd"/>
</dbReference>
<accession>A0A098S9J6</accession>
<dbReference type="Gene3D" id="1.10.10.10">
    <property type="entry name" value="Winged helix-like DNA-binding domain superfamily/Winged helix DNA-binding domain"/>
    <property type="match status" value="1"/>
</dbReference>
<gene>
    <name evidence="11" type="ORF">IX84_06445</name>
</gene>
<dbReference type="Pfam" id="PF02870">
    <property type="entry name" value="Methyltransf_1N"/>
    <property type="match status" value="1"/>
</dbReference>
<dbReference type="InterPro" id="IPR008332">
    <property type="entry name" value="MethylG_MeTrfase_N"/>
</dbReference>
<dbReference type="AlphaFoldDB" id="A0A098S9J6"/>
<feature type="domain" description="Methylated-DNA-[protein]-cysteine S-methyltransferase DNA binding" evidence="9">
    <location>
        <begin position="72"/>
        <end position="151"/>
    </location>
</feature>
<dbReference type="NCBIfam" id="TIGR00589">
    <property type="entry name" value="ogt"/>
    <property type="match status" value="1"/>
</dbReference>
<evidence type="ECO:0000256" key="3">
    <source>
        <dbReference type="ARBA" id="ARBA00011918"/>
    </source>
</evidence>
<dbReference type="Proteomes" id="UP000029736">
    <property type="component" value="Unassembled WGS sequence"/>
</dbReference>
<evidence type="ECO:0000313" key="12">
    <source>
        <dbReference type="Proteomes" id="UP000029736"/>
    </source>
</evidence>
<keyword evidence="7" id="KW-0234">DNA repair</keyword>